<name>A0A3B0Y3J7_9ZZZZ</name>
<reference evidence="1" key="1">
    <citation type="submission" date="2018-06" db="EMBL/GenBank/DDBJ databases">
        <authorList>
            <person name="Zhirakovskaya E."/>
        </authorList>
    </citation>
    <scope>NUCLEOTIDE SEQUENCE</scope>
</reference>
<dbReference type="AlphaFoldDB" id="A0A3B0Y3J7"/>
<gene>
    <name evidence="1" type="ORF">MNBD_GAMMA10-2050</name>
</gene>
<dbReference type="EMBL" id="UOFJ01000562">
    <property type="protein sequence ID" value="VAW70983.1"/>
    <property type="molecule type" value="Genomic_DNA"/>
</dbReference>
<sequence>MYHSSPHSHKNNIEDKPMKYRKLGRTDLEISVIGLGT</sequence>
<proteinExistence type="predicted"/>
<feature type="non-terminal residue" evidence="1">
    <location>
        <position position="37"/>
    </location>
</feature>
<protein>
    <submittedName>
        <fullName evidence="1">Uncharacterized protein</fullName>
    </submittedName>
</protein>
<organism evidence="1">
    <name type="scientific">hydrothermal vent metagenome</name>
    <dbReference type="NCBI Taxonomy" id="652676"/>
    <lineage>
        <taxon>unclassified sequences</taxon>
        <taxon>metagenomes</taxon>
        <taxon>ecological metagenomes</taxon>
    </lineage>
</organism>
<evidence type="ECO:0000313" key="1">
    <source>
        <dbReference type="EMBL" id="VAW70983.1"/>
    </source>
</evidence>
<accession>A0A3B0Y3J7</accession>